<protein>
    <recommendedName>
        <fullName evidence="3">FecR protein domain-containing protein</fullName>
    </recommendedName>
</protein>
<dbReference type="PANTHER" id="PTHR38731">
    <property type="entry name" value="LIPL45-RELATED LIPOPROTEIN-RELATED"/>
    <property type="match status" value="1"/>
</dbReference>
<dbReference type="EMBL" id="LPXL01000061">
    <property type="protein sequence ID" value="KZC96906.1"/>
    <property type="molecule type" value="Genomic_DNA"/>
</dbReference>
<keyword evidence="2" id="KW-0732">Signal</keyword>
<reference evidence="4 5" key="1">
    <citation type="submission" date="2015-12" db="EMBL/GenBank/DDBJ databases">
        <title>Genome sequence of Thalassospira xiamenensis MCCC 1A03005.</title>
        <authorList>
            <person name="Lu L."/>
            <person name="Lai Q."/>
            <person name="Shao Z."/>
            <person name="Qian P."/>
        </authorList>
    </citation>
    <scope>NUCLEOTIDE SEQUENCE [LARGE SCALE GENOMIC DNA]</scope>
    <source>
        <strain evidence="4 5">MCCC 1A03005</strain>
    </source>
</reference>
<feature type="region of interest" description="Disordered" evidence="1">
    <location>
        <begin position="266"/>
        <end position="302"/>
    </location>
</feature>
<name>A0ABR5XWB2_9PROT</name>
<proteinExistence type="predicted"/>
<evidence type="ECO:0000256" key="1">
    <source>
        <dbReference type="SAM" id="MobiDB-lite"/>
    </source>
</evidence>
<dbReference type="InterPro" id="IPR006860">
    <property type="entry name" value="FecR"/>
</dbReference>
<organism evidence="4 5">
    <name type="scientific">Thalassospira xiamenensis</name>
    <dbReference type="NCBI Taxonomy" id="220697"/>
    <lineage>
        <taxon>Bacteria</taxon>
        <taxon>Pseudomonadati</taxon>
        <taxon>Pseudomonadota</taxon>
        <taxon>Alphaproteobacteria</taxon>
        <taxon>Rhodospirillales</taxon>
        <taxon>Thalassospiraceae</taxon>
        <taxon>Thalassospira</taxon>
    </lineage>
</organism>
<feature type="compositionally biased region" description="Low complexity" evidence="1">
    <location>
        <begin position="272"/>
        <end position="302"/>
    </location>
</feature>
<keyword evidence="5" id="KW-1185">Reference proteome</keyword>
<sequence length="478" mass="48836">MSVFKALAPRFAKRTRHLQLAVLSGAALLASVTMAQAERSGEMAGVSAAVRGEVMLAQSVGEVGVLVESGMPVYLGDRITTSANSGMQILLLDETVFTIGPNSDLAIDEFVYDPVTGDGRIVADMARGVVRFVTGKIPLKNPSSMDVNLPVGSIGIRGTIGLIRSVSADEANQIVPGSFDFSSDGNNSGTGPQIFMAVNQGPGLSRNDTTSRPGAFAVFDQNGNSENVTGENFGVFVANNKVTEPIRFPESLATFDFSRALVRTASNSQNEGGSTASSASASGGNSLTTQQTRQATTQTGSTMASTLDVAMAQVSSTNAGGSVTDAATALNQIEKTTQNNGGGSGGDGGSSEFTFDGMRQISSGSYSATQNVSSGSLSYTYTAQVDFGSRTIKIDFDNVDDGSAAFATFKGAATTGTYDFTSSNGAASFGSSNFIYDGECTAGGCSASTDFSDATNVDFNLTTTANSSGAGGSATLTP</sequence>
<feature type="chain" id="PRO_5046068099" description="FecR protein domain-containing protein" evidence="2">
    <location>
        <begin position="38"/>
        <end position="478"/>
    </location>
</feature>
<feature type="signal peptide" evidence="2">
    <location>
        <begin position="1"/>
        <end position="37"/>
    </location>
</feature>
<gene>
    <name evidence="4" type="ORF">AUP40_05600</name>
</gene>
<accession>A0ABR5XWB2</accession>
<feature type="domain" description="FecR protein" evidence="3">
    <location>
        <begin position="77"/>
        <end position="161"/>
    </location>
</feature>
<evidence type="ECO:0000256" key="2">
    <source>
        <dbReference type="SAM" id="SignalP"/>
    </source>
</evidence>
<evidence type="ECO:0000313" key="4">
    <source>
        <dbReference type="EMBL" id="KZC96906.1"/>
    </source>
</evidence>
<dbReference type="Pfam" id="PF04773">
    <property type="entry name" value="FecR"/>
    <property type="match status" value="1"/>
</dbReference>
<comment type="caution">
    <text evidence="4">The sequence shown here is derived from an EMBL/GenBank/DDBJ whole genome shotgun (WGS) entry which is preliminary data.</text>
</comment>
<feature type="compositionally biased region" description="Gly residues" evidence="1">
    <location>
        <begin position="340"/>
        <end position="349"/>
    </location>
</feature>
<evidence type="ECO:0000313" key="5">
    <source>
        <dbReference type="Proteomes" id="UP000076167"/>
    </source>
</evidence>
<dbReference type="Proteomes" id="UP000076167">
    <property type="component" value="Unassembled WGS sequence"/>
</dbReference>
<evidence type="ECO:0000259" key="3">
    <source>
        <dbReference type="Pfam" id="PF04773"/>
    </source>
</evidence>
<feature type="region of interest" description="Disordered" evidence="1">
    <location>
        <begin position="335"/>
        <end position="355"/>
    </location>
</feature>